<dbReference type="Gene3D" id="3.90.280.10">
    <property type="entry name" value="PEBP-like"/>
    <property type="match status" value="1"/>
</dbReference>
<proteinExistence type="predicted"/>
<protein>
    <submittedName>
        <fullName evidence="1">YbhB/YbcL family Raf kinase inhibitor-like protein</fullName>
    </submittedName>
</protein>
<dbReference type="InterPro" id="IPR036610">
    <property type="entry name" value="PEBP-like_sf"/>
</dbReference>
<keyword evidence="2" id="KW-1185">Reference proteome</keyword>
<comment type="caution">
    <text evidence="1">The sequence shown here is derived from an EMBL/GenBank/DDBJ whole genome shotgun (WGS) entry which is preliminary data.</text>
</comment>
<dbReference type="CDD" id="cd00865">
    <property type="entry name" value="PEBP_bact_arch"/>
    <property type="match status" value="1"/>
</dbReference>
<dbReference type="Proteomes" id="UP000235347">
    <property type="component" value="Unassembled WGS sequence"/>
</dbReference>
<dbReference type="PANTHER" id="PTHR30289:SF1">
    <property type="entry name" value="PEBP (PHOSPHATIDYLETHANOLAMINE-BINDING PROTEIN) FAMILY PROTEIN"/>
    <property type="match status" value="1"/>
</dbReference>
<organism evidence="1 2">
    <name type="scientific">Trinickia soli</name>
    <dbReference type="NCBI Taxonomy" id="380675"/>
    <lineage>
        <taxon>Bacteria</taxon>
        <taxon>Pseudomonadati</taxon>
        <taxon>Pseudomonadota</taxon>
        <taxon>Betaproteobacteria</taxon>
        <taxon>Burkholderiales</taxon>
        <taxon>Burkholderiaceae</taxon>
        <taxon>Trinickia</taxon>
    </lineage>
</organism>
<evidence type="ECO:0000313" key="1">
    <source>
        <dbReference type="EMBL" id="PMS17749.1"/>
    </source>
</evidence>
<gene>
    <name evidence="1" type="ORF">C0Z19_23870</name>
</gene>
<evidence type="ECO:0000313" key="2">
    <source>
        <dbReference type="Proteomes" id="UP000235347"/>
    </source>
</evidence>
<name>A0A2N7VKS4_9BURK</name>
<reference evidence="1 2" key="1">
    <citation type="submission" date="2018-01" db="EMBL/GenBank/DDBJ databases">
        <title>Whole genome analyses suggest that Burkholderia sensu lato contains two further novel genera in the rhizoxinica-symbiotica group Mycetohabitans gen. nov., and Trinickia gen. nov.: implications for the evolution of diazotrophy and nodulation in the Burkholderiaceae.</title>
        <authorList>
            <person name="Estrada-de los Santos P."/>
            <person name="Palmer M."/>
            <person name="Chavez-Ramirez B."/>
            <person name="Beukes C."/>
            <person name="Steenkamp E.T."/>
            <person name="Hirsch A.M."/>
            <person name="Manyaka P."/>
            <person name="Maluk M."/>
            <person name="Lafos M."/>
            <person name="Crook M."/>
            <person name="Gross E."/>
            <person name="Simon M.F."/>
            <person name="Bueno dos Reis Junior F."/>
            <person name="Poole P.S."/>
            <person name="Venter S.N."/>
            <person name="James E.K."/>
        </authorList>
    </citation>
    <scope>NUCLEOTIDE SEQUENCE [LARGE SCALE GENOMIC DNA]</scope>
    <source>
        <strain evidence="1 2">GP25-8</strain>
    </source>
</reference>
<dbReference type="EMBL" id="PNYB01000028">
    <property type="protein sequence ID" value="PMS17749.1"/>
    <property type="molecule type" value="Genomic_DNA"/>
</dbReference>
<dbReference type="Pfam" id="PF01161">
    <property type="entry name" value="PBP"/>
    <property type="match status" value="1"/>
</dbReference>
<sequence>MLLFSEVVASILAGRSPGRAVLGFGSLCIALLAAGTSQASAQAVFSVTSRDLHDGAAVGNAQVYDKDDCKGANISPQLSWRNAPAGTKSFAVTMFDPDAPGPGWWHWAVAEIPNNVDSLPANASASGVLKKMGAIEARNDYGDAGYGGPCPPAGKPHRYVVTVFALNTADLRLGPARHALMFDHEINTSVLAKARLTVTYGR</sequence>
<accession>A0A2N7VKS4</accession>
<dbReference type="PANTHER" id="PTHR30289">
    <property type="entry name" value="UNCHARACTERIZED PROTEIN YBCL-RELATED"/>
    <property type="match status" value="1"/>
</dbReference>
<dbReference type="RefSeq" id="WP_102612314.1">
    <property type="nucleotide sequence ID" value="NZ_CADIKD010000024.1"/>
</dbReference>
<dbReference type="InterPro" id="IPR008914">
    <property type="entry name" value="PEBP"/>
</dbReference>
<dbReference type="AlphaFoldDB" id="A0A2N7VKS4"/>
<dbReference type="SUPFAM" id="SSF49777">
    <property type="entry name" value="PEBP-like"/>
    <property type="match status" value="1"/>
</dbReference>
<dbReference type="NCBIfam" id="TIGR00481">
    <property type="entry name" value="YbhB/YbcL family Raf kinase inhibitor-like protein"/>
    <property type="match status" value="1"/>
</dbReference>
<dbReference type="InterPro" id="IPR005247">
    <property type="entry name" value="YbhB_YbcL/LppC-like"/>
</dbReference>